<feature type="binding site" evidence="6">
    <location>
        <position position="146"/>
    </location>
    <ligand>
        <name>(6S)-NADPHX</name>
        <dbReference type="ChEBI" id="CHEBI:64076"/>
    </ligand>
</feature>
<dbReference type="Pfam" id="PF01256">
    <property type="entry name" value="Carb_kinase"/>
    <property type="match status" value="1"/>
</dbReference>
<evidence type="ECO:0000256" key="3">
    <source>
        <dbReference type="ARBA" id="ARBA00022857"/>
    </source>
</evidence>
<dbReference type="GO" id="GO:0052855">
    <property type="term" value="F:ADP-dependent NAD(P)H-hydrate dehydratase activity"/>
    <property type="evidence" value="ECO:0007669"/>
    <property type="project" value="UniProtKB-UniRule"/>
</dbReference>
<dbReference type="Gene3D" id="3.40.1190.20">
    <property type="match status" value="1"/>
</dbReference>
<reference evidence="8 9" key="1">
    <citation type="journal article" date="2016" name="Nat. Commun.">
        <title>Thousands of microbial genomes shed light on interconnected biogeochemical processes in an aquifer system.</title>
        <authorList>
            <person name="Anantharaman K."/>
            <person name="Brown C.T."/>
            <person name="Hug L.A."/>
            <person name="Sharon I."/>
            <person name="Castelle C.J."/>
            <person name="Probst A.J."/>
            <person name="Thomas B.C."/>
            <person name="Singh A."/>
            <person name="Wilkins M.J."/>
            <person name="Karaoz U."/>
            <person name="Brodie E.L."/>
            <person name="Williams K.H."/>
            <person name="Hubbard S.S."/>
            <person name="Banfield J.F."/>
        </authorList>
    </citation>
    <scope>NUCLEOTIDE SEQUENCE [LARGE SCALE GENOMIC DNA]</scope>
</reference>
<comment type="cofactor">
    <cofactor evidence="6">
        <name>Mg(2+)</name>
        <dbReference type="ChEBI" id="CHEBI:18420"/>
    </cofactor>
</comment>
<dbReference type="STRING" id="1798692.A3G00_03455"/>
<dbReference type="NCBIfam" id="TIGR00196">
    <property type="entry name" value="yjeF_cterm"/>
    <property type="match status" value="1"/>
</dbReference>
<keyword evidence="4 6" id="KW-0520">NAD</keyword>
<feature type="binding site" evidence="6">
    <location>
        <position position="206"/>
    </location>
    <ligand>
        <name>(6S)-NADPHX</name>
        <dbReference type="ChEBI" id="CHEBI:64076"/>
    </ligand>
</feature>
<evidence type="ECO:0000256" key="5">
    <source>
        <dbReference type="ARBA" id="ARBA00023239"/>
    </source>
</evidence>
<evidence type="ECO:0000256" key="4">
    <source>
        <dbReference type="ARBA" id="ARBA00023027"/>
    </source>
</evidence>
<evidence type="ECO:0000313" key="8">
    <source>
        <dbReference type="EMBL" id="OGH73937.1"/>
    </source>
</evidence>
<protein>
    <recommendedName>
        <fullName evidence="6">ADP-dependent (S)-NAD(P)H-hydrate dehydratase</fullName>
        <ecNumber evidence="6">4.2.1.136</ecNumber>
    </recommendedName>
    <alternativeName>
        <fullName evidence="6">ADP-dependent NAD(P)HX dehydratase</fullName>
    </alternativeName>
</protein>
<comment type="caution">
    <text evidence="8">The sequence shown here is derived from an EMBL/GenBank/DDBJ whole genome shotgun (WGS) entry which is preliminary data.</text>
</comment>
<name>A0A1F6MQM0_9BACT</name>
<gene>
    <name evidence="6" type="primary">nnrD</name>
    <name evidence="8" type="ORF">A3G00_03455</name>
</gene>
<dbReference type="EC" id="4.2.1.136" evidence="6"/>
<evidence type="ECO:0000256" key="1">
    <source>
        <dbReference type="ARBA" id="ARBA00022741"/>
    </source>
</evidence>
<proteinExistence type="inferred from homology"/>
<feature type="binding site" evidence="6">
    <location>
        <position position="205"/>
    </location>
    <ligand>
        <name>AMP</name>
        <dbReference type="ChEBI" id="CHEBI:456215"/>
    </ligand>
</feature>
<dbReference type="InterPro" id="IPR000631">
    <property type="entry name" value="CARKD"/>
</dbReference>
<comment type="function">
    <text evidence="6">Catalyzes the dehydration of the S-form of NAD(P)HX at the expense of ADP, which is converted to AMP. Together with NAD(P)HX epimerase, which catalyzes the epimerization of the S- and R-forms, the enzyme allows the repair of both epimers of NAD(P)HX, a damaged form of NAD(P)H that is a result of enzymatic or heat-dependent hydration.</text>
</comment>
<dbReference type="AlphaFoldDB" id="A0A1F6MQM0"/>
<evidence type="ECO:0000313" key="9">
    <source>
        <dbReference type="Proteomes" id="UP000178347"/>
    </source>
</evidence>
<comment type="catalytic activity">
    <reaction evidence="6">
        <text>(6S)-NADPHX + ADP = AMP + phosphate + NADPH + H(+)</text>
        <dbReference type="Rhea" id="RHEA:32235"/>
        <dbReference type="ChEBI" id="CHEBI:15378"/>
        <dbReference type="ChEBI" id="CHEBI:43474"/>
        <dbReference type="ChEBI" id="CHEBI:57783"/>
        <dbReference type="ChEBI" id="CHEBI:64076"/>
        <dbReference type="ChEBI" id="CHEBI:456215"/>
        <dbReference type="ChEBI" id="CHEBI:456216"/>
        <dbReference type="EC" id="4.2.1.136"/>
    </reaction>
</comment>
<keyword evidence="3 6" id="KW-0521">NADP</keyword>
<dbReference type="PROSITE" id="PS51383">
    <property type="entry name" value="YJEF_C_3"/>
    <property type="match status" value="1"/>
</dbReference>
<dbReference type="EMBL" id="MFQN01000033">
    <property type="protein sequence ID" value="OGH73937.1"/>
    <property type="molecule type" value="Genomic_DNA"/>
</dbReference>
<dbReference type="PANTHER" id="PTHR12592:SF0">
    <property type="entry name" value="ATP-DEPENDENT (S)-NAD(P)H-HYDRATE DEHYDRATASE"/>
    <property type="match status" value="1"/>
</dbReference>
<keyword evidence="5 6" id="KW-0456">Lyase</keyword>
<comment type="similarity">
    <text evidence="6">Belongs to the NnrD/CARKD family.</text>
</comment>
<comment type="catalytic activity">
    <reaction evidence="6">
        <text>(6S)-NADHX + ADP = AMP + phosphate + NADH + H(+)</text>
        <dbReference type="Rhea" id="RHEA:32223"/>
        <dbReference type="ChEBI" id="CHEBI:15378"/>
        <dbReference type="ChEBI" id="CHEBI:43474"/>
        <dbReference type="ChEBI" id="CHEBI:57945"/>
        <dbReference type="ChEBI" id="CHEBI:64074"/>
        <dbReference type="ChEBI" id="CHEBI:456215"/>
        <dbReference type="ChEBI" id="CHEBI:456216"/>
        <dbReference type="EC" id="4.2.1.136"/>
    </reaction>
</comment>
<evidence type="ECO:0000259" key="7">
    <source>
        <dbReference type="PROSITE" id="PS51383"/>
    </source>
</evidence>
<dbReference type="Proteomes" id="UP000178347">
    <property type="component" value="Unassembled WGS sequence"/>
</dbReference>
<evidence type="ECO:0000256" key="2">
    <source>
        <dbReference type="ARBA" id="ARBA00022840"/>
    </source>
</evidence>
<dbReference type="SUPFAM" id="SSF53613">
    <property type="entry name" value="Ribokinase-like"/>
    <property type="match status" value="1"/>
</dbReference>
<accession>A0A1F6MQM0</accession>
<comment type="subunit">
    <text evidence="6">Homotetramer.</text>
</comment>
<keyword evidence="1 6" id="KW-0547">Nucleotide-binding</keyword>
<organism evidence="8 9">
    <name type="scientific">Candidatus Magasanikbacteria bacterium RIFCSPLOWO2_12_FULL_43_12</name>
    <dbReference type="NCBI Taxonomy" id="1798692"/>
    <lineage>
        <taxon>Bacteria</taxon>
        <taxon>Candidatus Magasanikiibacteriota</taxon>
    </lineage>
</organism>
<feature type="domain" description="YjeF C-terminal" evidence="7">
    <location>
        <begin position="4"/>
        <end position="263"/>
    </location>
</feature>
<dbReference type="HAMAP" id="MF_01965">
    <property type="entry name" value="NADHX_dehydratase"/>
    <property type="match status" value="1"/>
</dbReference>
<keyword evidence="2 6" id="KW-0067">ATP-binding</keyword>
<comment type="caution">
    <text evidence="6">Lacks conserved residue(s) required for the propagation of feature annotation.</text>
</comment>
<dbReference type="GO" id="GO:0005524">
    <property type="term" value="F:ATP binding"/>
    <property type="evidence" value="ECO:0007669"/>
    <property type="project" value="UniProtKB-KW"/>
</dbReference>
<dbReference type="GO" id="GO:0046496">
    <property type="term" value="P:nicotinamide nucleotide metabolic process"/>
    <property type="evidence" value="ECO:0007669"/>
    <property type="project" value="UniProtKB-UniRule"/>
</dbReference>
<feature type="binding site" evidence="6">
    <location>
        <position position="99"/>
    </location>
    <ligand>
        <name>(6S)-NADPHX</name>
        <dbReference type="ChEBI" id="CHEBI:64076"/>
    </ligand>
</feature>
<dbReference type="InterPro" id="IPR029056">
    <property type="entry name" value="Ribokinase-like"/>
</dbReference>
<feature type="binding site" evidence="6">
    <location>
        <position position="39"/>
    </location>
    <ligand>
        <name>(6S)-NADPHX</name>
        <dbReference type="ChEBI" id="CHEBI:64076"/>
    </ligand>
</feature>
<dbReference type="GO" id="GO:0110051">
    <property type="term" value="P:metabolite repair"/>
    <property type="evidence" value="ECO:0007669"/>
    <property type="project" value="TreeGrafter"/>
</dbReference>
<dbReference type="PANTHER" id="PTHR12592">
    <property type="entry name" value="ATP-DEPENDENT (S)-NAD(P)H-HYDRATE DEHYDRATASE FAMILY MEMBER"/>
    <property type="match status" value="1"/>
</dbReference>
<dbReference type="CDD" id="cd01171">
    <property type="entry name" value="YXKO-related"/>
    <property type="match status" value="1"/>
</dbReference>
<evidence type="ECO:0000256" key="6">
    <source>
        <dbReference type="HAMAP-Rule" id="MF_01965"/>
    </source>
</evidence>
<sequence length="263" mass="28831">MQTIDSSILKKLNKPDPTSHKGDNGRVLVIAGSEKYHGALLLAIQAASRIVDVVYVYTWEGNQRLVEQLKSEIAVFINIKSDELWEKVEQVDAILIGPGLSEDKNTKKILEKILKKYYHKKIIVDATAAWVVDPKLLHPNCVVTPHAVEFEHLFNCDPLADNVLKMAKYYQCVVVLKGKCDYVSDGKELYENRTGNVGMTKGGTGDVLAGLTAGFAAKNDQLTSALAGIYLSGLAGDKLFEKYGTFYNAEDVVGEVGQALHCG</sequence>